<organism evidence="2 3">
    <name type="scientific">Toxoplasma gondii GAB2-2007-GAL-DOM2</name>
    <dbReference type="NCBI Taxonomy" id="1130820"/>
    <lineage>
        <taxon>Eukaryota</taxon>
        <taxon>Sar</taxon>
        <taxon>Alveolata</taxon>
        <taxon>Apicomplexa</taxon>
        <taxon>Conoidasida</taxon>
        <taxon>Coccidia</taxon>
        <taxon>Eucoccidiorida</taxon>
        <taxon>Eimeriorina</taxon>
        <taxon>Sarcocystidae</taxon>
        <taxon>Toxoplasma</taxon>
    </lineage>
</organism>
<protein>
    <submittedName>
        <fullName evidence="2">Uncharacterized protein</fullName>
    </submittedName>
</protein>
<evidence type="ECO:0000256" key="1">
    <source>
        <dbReference type="SAM" id="MobiDB-lite"/>
    </source>
</evidence>
<dbReference type="Proteomes" id="UP000028837">
    <property type="component" value="Unassembled WGS sequence"/>
</dbReference>
<accession>A0A086J9D5</accession>
<reference evidence="2 3" key="1">
    <citation type="submission" date="2014-02" db="EMBL/GenBank/DDBJ databases">
        <authorList>
            <person name="Sibley D."/>
            <person name="Venepally P."/>
            <person name="Karamycheva S."/>
            <person name="Hadjithomas M."/>
            <person name="Khan A."/>
            <person name="Brunk B."/>
            <person name="Roos D."/>
            <person name="Caler E."/>
            <person name="Lorenzi H."/>
        </authorList>
    </citation>
    <scope>NUCLEOTIDE SEQUENCE [LARGE SCALE GENOMIC DNA]</scope>
    <source>
        <strain evidence="2 3">GAB2-2007-GAL-DOM2</strain>
    </source>
</reference>
<evidence type="ECO:0000313" key="3">
    <source>
        <dbReference type="Proteomes" id="UP000028837"/>
    </source>
</evidence>
<sequence length="91" mass="10474">MTSNGQFSHDVSMKQETPGSDSCAKVASSLRPERLEARLRNAINELEALDHLEMDMFNEVLHWSLLRNERLLFDIRTTRLQQRSTIVGHPP</sequence>
<evidence type="ECO:0000313" key="2">
    <source>
        <dbReference type="EMBL" id="KFG28753.1"/>
    </source>
</evidence>
<gene>
    <name evidence="2" type="ORF">TGDOM2_260375</name>
</gene>
<dbReference type="EMBL" id="AHZU02001869">
    <property type="protein sequence ID" value="KFG28753.1"/>
    <property type="molecule type" value="Genomic_DNA"/>
</dbReference>
<dbReference type="VEuPathDB" id="ToxoDB:TGDOM2_260375"/>
<dbReference type="AlphaFoldDB" id="A0A086J9D5"/>
<comment type="caution">
    <text evidence="2">The sequence shown here is derived from an EMBL/GenBank/DDBJ whole genome shotgun (WGS) entry which is preliminary data.</text>
</comment>
<feature type="compositionally biased region" description="Polar residues" evidence="1">
    <location>
        <begin position="1"/>
        <end position="20"/>
    </location>
</feature>
<name>A0A086J9D5_TOXGO</name>
<dbReference type="OrthoDB" id="10289514at2759"/>
<feature type="region of interest" description="Disordered" evidence="1">
    <location>
        <begin position="1"/>
        <end position="27"/>
    </location>
</feature>
<proteinExistence type="predicted"/>